<keyword evidence="3" id="KW-0106">Calcium</keyword>
<dbReference type="InterPro" id="IPR013083">
    <property type="entry name" value="Znf_RING/FYVE/PHD"/>
</dbReference>
<evidence type="ECO:0000259" key="9">
    <source>
        <dbReference type="PROSITE" id="PS50916"/>
    </source>
</evidence>
<dbReference type="STRING" id="6183.A0A5K4FDX6"/>
<feature type="domain" description="C2" evidence="8">
    <location>
        <begin position="465"/>
        <end position="591"/>
    </location>
</feature>
<evidence type="ECO:0000256" key="5">
    <source>
        <dbReference type="ARBA" id="ARBA00034103"/>
    </source>
</evidence>
<dbReference type="SMART" id="SM00239">
    <property type="entry name" value="C2"/>
    <property type="match status" value="2"/>
</dbReference>
<dbReference type="PRINTS" id="PR00399">
    <property type="entry name" value="SYNAPTOTAGMN"/>
</dbReference>
<dbReference type="PRINTS" id="PR00360">
    <property type="entry name" value="C2DOMAIN"/>
</dbReference>
<keyword evidence="10" id="KW-1185">Reference proteome</keyword>
<dbReference type="PANTHER" id="PTHR45729:SF6">
    <property type="entry name" value="RABPHILIN, ISOFORM A"/>
    <property type="match status" value="1"/>
</dbReference>
<dbReference type="Pfam" id="PF02318">
    <property type="entry name" value="FYVE_2"/>
    <property type="match status" value="2"/>
</dbReference>
<dbReference type="InterPro" id="IPR035892">
    <property type="entry name" value="C2_domain_sf"/>
</dbReference>
<evidence type="ECO:0000256" key="7">
    <source>
        <dbReference type="SAM" id="MobiDB-lite"/>
    </source>
</evidence>
<reference evidence="10" key="1">
    <citation type="journal article" date="2012" name="PLoS Negl. Trop. Dis.">
        <title>A systematically improved high quality genome and transcriptome of the human blood fluke Schistosoma mansoni.</title>
        <authorList>
            <person name="Protasio A.V."/>
            <person name="Tsai I.J."/>
            <person name="Babbage A."/>
            <person name="Nichol S."/>
            <person name="Hunt M."/>
            <person name="Aslett M.A."/>
            <person name="De Silva N."/>
            <person name="Velarde G.S."/>
            <person name="Anderson T.J."/>
            <person name="Clark R.C."/>
            <person name="Davidson C."/>
            <person name="Dillon G.P."/>
            <person name="Holroyd N.E."/>
            <person name="LoVerde P.T."/>
            <person name="Lloyd C."/>
            <person name="McQuillan J."/>
            <person name="Oliveira G."/>
            <person name="Otto T.D."/>
            <person name="Parker-Manuel S.J."/>
            <person name="Quail M.A."/>
            <person name="Wilson R.A."/>
            <person name="Zerlotini A."/>
            <person name="Dunne D.W."/>
            <person name="Berriman M."/>
        </authorList>
    </citation>
    <scope>NUCLEOTIDE SEQUENCE [LARGE SCALE GENOMIC DNA]</scope>
    <source>
        <strain evidence="10">Puerto Rican</strain>
    </source>
</reference>
<dbReference type="InParanoid" id="A0A5K4FDX6"/>
<feature type="region of interest" description="Disordered" evidence="7">
    <location>
        <begin position="292"/>
        <end position="356"/>
    </location>
</feature>
<feature type="domain" description="RabBD" evidence="9">
    <location>
        <begin position="12"/>
        <end position="231"/>
    </location>
</feature>
<feature type="compositionally biased region" description="Polar residues" evidence="7">
    <location>
        <begin position="304"/>
        <end position="328"/>
    </location>
</feature>
<dbReference type="Proteomes" id="UP000008854">
    <property type="component" value="Unassembled WGS sequence"/>
</dbReference>
<reference evidence="11" key="2">
    <citation type="submission" date="2019-11" db="UniProtKB">
        <authorList>
            <consortium name="WormBaseParasite"/>
        </authorList>
    </citation>
    <scope>IDENTIFICATION</scope>
    <source>
        <strain evidence="11">Puerto Rican</strain>
    </source>
</reference>
<feature type="region of interest" description="Disordered" evidence="7">
    <location>
        <begin position="434"/>
        <end position="461"/>
    </location>
</feature>
<evidence type="ECO:0000256" key="6">
    <source>
        <dbReference type="SAM" id="Coils"/>
    </source>
</evidence>
<sequence>MGWSSRAQSAQRRRAQPLTTDEEEQILRVLRRNELLAENEKARVEAMLQKLDRLKQTADSRRNEECALCHKEFGHLSNLPIICVECGRYVCTACCVELIIPPLHRQPITKRNSLLNFQWMSNTYGSGNSLNTSKHQTYFTMDQTRQNQNTTLTNSNNLKTVTSNTNKSRFLNRRSSLMGTLNSAALHSQQLFEKVKVKANSRQGDNHSFVCKICYEAREIWKRSGAWFYKSLPRSSRMTSCPSSPSSTPAKTDCQIFNDITDLVKPIHIDANYESHIEHTDNDSEQWIQLKPNRRPSKPEGSEADSSPVPSTSKDILQNEATSSTKTRGISKGFSKSPEHSSYVPTDQSIVDVPKTNSPTYINVPVTANSQDIPHISPASCLLPDSLNTNSLWRPQSPVSAQSFHSSFVPNKTVNHSTASALASSFNNTNSTQKVVSLTGEKEPSNLLSSSSSPTSVVRRPTVSSSEEAPFGVLYFTLYHDTLNKQLHVAIHKAKNLIAMDANGLSDPYVVCQLLPTSHNSTTPRTSTRPQCLNPVWNEALTFEPFDGKNIQLKTLRLAVLDEDLYGSDWLGEYRLQLSQLIPNRLTDFTVPLGPHKPIQRGEFDLACPTRGKIQLGLGYLEDRKQLYVEVIRCANLAPMDLNGFSDPFVKLYLRPDKTKKTKQKTQVKKATLFPEFHETFFYDLNASEAGSRTLEITVWDFDRGPSNDFIGGLTLGAGAKAERRELWLAVFRPPYRRIEAWFQLSNRTENGIQFTTPGVCD</sequence>
<dbReference type="GO" id="GO:0046872">
    <property type="term" value="F:metal ion binding"/>
    <property type="evidence" value="ECO:0007669"/>
    <property type="project" value="UniProtKB-KW"/>
</dbReference>
<dbReference type="PROSITE" id="PS50004">
    <property type="entry name" value="C2"/>
    <property type="match status" value="2"/>
</dbReference>
<evidence type="ECO:0000256" key="4">
    <source>
        <dbReference type="ARBA" id="ARBA00023018"/>
    </source>
</evidence>
<protein>
    <submittedName>
        <fullName evidence="11">Rabphilin-3A</fullName>
    </submittedName>
</protein>
<evidence type="ECO:0000313" key="11">
    <source>
        <dbReference type="WBParaSite" id="Smp_343770.1"/>
    </source>
</evidence>
<dbReference type="GO" id="GO:0006886">
    <property type="term" value="P:intracellular protein transport"/>
    <property type="evidence" value="ECO:0007669"/>
    <property type="project" value="InterPro"/>
</dbReference>
<dbReference type="Pfam" id="PF00168">
    <property type="entry name" value="C2"/>
    <property type="match status" value="2"/>
</dbReference>
<dbReference type="CDD" id="cd08384">
    <property type="entry name" value="C2B_Rabphilin_Doc2"/>
    <property type="match status" value="1"/>
</dbReference>
<proteinExistence type="predicted"/>
<dbReference type="GO" id="GO:0098850">
    <property type="term" value="C:extrinsic component of synaptic vesicle membrane"/>
    <property type="evidence" value="ECO:0007669"/>
    <property type="project" value="TreeGrafter"/>
</dbReference>
<dbReference type="CDD" id="cd04035">
    <property type="entry name" value="C2A_Rabphilin_Doc2"/>
    <property type="match status" value="1"/>
</dbReference>
<keyword evidence="1" id="KW-0479">Metal-binding</keyword>
<dbReference type="InterPro" id="IPR047022">
    <property type="entry name" value="Rabphilin_Doc2_C2A"/>
</dbReference>
<dbReference type="GO" id="GO:0031267">
    <property type="term" value="F:small GTPase binding"/>
    <property type="evidence" value="ECO:0007669"/>
    <property type="project" value="InterPro"/>
</dbReference>
<keyword evidence="6" id="KW-0175">Coiled coil</keyword>
<dbReference type="Gene3D" id="2.60.40.150">
    <property type="entry name" value="C2 domain"/>
    <property type="match status" value="2"/>
</dbReference>
<name>A0A5K4FDX6_SCHMA</name>
<dbReference type="PANTHER" id="PTHR45729">
    <property type="entry name" value="RABPHILIN, ISOFORM A"/>
    <property type="match status" value="1"/>
</dbReference>
<feature type="domain" description="C2" evidence="8">
    <location>
        <begin position="610"/>
        <end position="729"/>
    </location>
</feature>
<dbReference type="InterPro" id="IPR041282">
    <property type="entry name" value="FYVE_2"/>
</dbReference>
<evidence type="ECO:0000259" key="8">
    <source>
        <dbReference type="PROSITE" id="PS50004"/>
    </source>
</evidence>
<dbReference type="GO" id="GO:0006887">
    <property type="term" value="P:exocytosis"/>
    <property type="evidence" value="ECO:0007669"/>
    <property type="project" value="TreeGrafter"/>
</dbReference>
<evidence type="ECO:0000256" key="2">
    <source>
        <dbReference type="ARBA" id="ARBA00022737"/>
    </source>
</evidence>
<dbReference type="WBParaSite" id="Smp_343770.1">
    <property type="protein sequence ID" value="Smp_343770.1"/>
    <property type="gene ID" value="Smp_343770"/>
</dbReference>
<organism evidence="10 11">
    <name type="scientific">Schistosoma mansoni</name>
    <name type="common">Blood fluke</name>
    <dbReference type="NCBI Taxonomy" id="6183"/>
    <lineage>
        <taxon>Eukaryota</taxon>
        <taxon>Metazoa</taxon>
        <taxon>Spiralia</taxon>
        <taxon>Lophotrochozoa</taxon>
        <taxon>Platyhelminthes</taxon>
        <taxon>Trematoda</taxon>
        <taxon>Digenea</taxon>
        <taxon>Strigeidida</taxon>
        <taxon>Schistosomatoidea</taxon>
        <taxon>Schistosomatidae</taxon>
        <taxon>Schistosoma</taxon>
    </lineage>
</organism>
<dbReference type="Gene3D" id="3.30.40.10">
    <property type="entry name" value="Zinc/RING finger domain, C3HC4 (zinc finger)"/>
    <property type="match status" value="1"/>
</dbReference>
<dbReference type="InterPro" id="IPR011011">
    <property type="entry name" value="Znf_FYVE_PHD"/>
</dbReference>
<dbReference type="GO" id="GO:0061669">
    <property type="term" value="P:spontaneous neurotransmitter secretion"/>
    <property type="evidence" value="ECO:0007669"/>
    <property type="project" value="TreeGrafter"/>
</dbReference>
<dbReference type="PROSITE" id="PS50916">
    <property type="entry name" value="RABBD"/>
    <property type="match status" value="1"/>
</dbReference>
<evidence type="ECO:0000256" key="3">
    <source>
        <dbReference type="ARBA" id="ARBA00022837"/>
    </source>
</evidence>
<evidence type="ECO:0000313" key="10">
    <source>
        <dbReference type="Proteomes" id="UP000008854"/>
    </source>
</evidence>
<dbReference type="AlphaFoldDB" id="A0A5K4FDX6"/>
<dbReference type="FunCoup" id="A0A5K4FDX6">
    <property type="interactions" value="188"/>
</dbReference>
<dbReference type="InterPro" id="IPR001565">
    <property type="entry name" value="Synaptotagmin"/>
</dbReference>
<dbReference type="InterPro" id="IPR010911">
    <property type="entry name" value="Rab_BD"/>
</dbReference>
<accession>A0A5K4FDX6</accession>
<feature type="compositionally biased region" description="Polar residues" evidence="7">
    <location>
        <begin position="343"/>
        <end position="356"/>
    </location>
</feature>
<evidence type="ECO:0000256" key="1">
    <source>
        <dbReference type="ARBA" id="ARBA00022723"/>
    </source>
</evidence>
<keyword evidence="2" id="KW-0677">Repeat</keyword>
<feature type="compositionally biased region" description="Low complexity" evidence="7">
    <location>
        <begin position="449"/>
        <end position="461"/>
    </location>
</feature>
<feature type="coiled-coil region" evidence="6">
    <location>
        <begin position="37"/>
        <end position="64"/>
    </location>
</feature>
<keyword evidence="4" id="KW-0770">Synapse</keyword>
<dbReference type="InterPro" id="IPR043566">
    <property type="entry name" value="Rabphilin/DOC2/Noc2"/>
</dbReference>
<dbReference type="SUPFAM" id="SSF57903">
    <property type="entry name" value="FYVE/PHD zinc finger"/>
    <property type="match status" value="1"/>
</dbReference>
<dbReference type="GO" id="GO:0017158">
    <property type="term" value="P:regulation of calcium ion-dependent exocytosis"/>
    <property type="evidence" value="ECO:0007669"/>
    <property type="project" value="TreeGrafter"/>
</dbReference>
<comment type="subcellular location">
    <subcellularLocation>
        <location evidence="5">Synapse</location>
    </subcellularLocation>
</comment>
<dbReference type="SUPFAM" id="SSF49562">
    <property type="entry name" value="C2 domain (Calcium/lipid-binding domain, CaLB)"/>
    <property type="match status" value="2"/>
</dbReference>
<dbReference type="InterPro" id="IPR000008">
    <property type="entry name" value="C2_dom"/>
</dbReference>